<dbReference type="Pfam" id="PF01321">
    <property type="entry name" value="Creatinase_N"/>
    <property type="match status" value="1"/>
</dbReference>
<dbReference type="FunFam" id="3.90.230.10:FF:000007">
    <property type="entry name" value="Xaa-Pro aminopeptidase P"/>
    <property type="match status" value="1"/>
</dbReference>
<evidence type="ECO:0000313" key="11">
    <source>
        <dbReference type="Proteomes" id="UP000789572"/>
    </source>
</evidence>
<dbReference type="GO" id="GO:0046872">
    <property type="term" value="F:metal ion binding"/>
    <property type="evidence" value="ECO:0007669"/>
    <property type="project" value="UniProtKB-KW"/>
</dbReference>
<evidence type="ECO:0000256" key="2">
    <source>
        <dbReference type="ARBA" id="ARBA00008766"/>
    </source>
</evidence>
<evidence type="ECO:0000256" key="5">
    <source>
        <dbReference type="ARBA" id="ARBA00023211"/>
    </source>
</evidence>
<dbReference type="InterPro" id="IPR036005">
    <property type="entry name" value="Creatinase/aminopeptidase-like"/>
</dbReference>
<evidence type="ECO:0000259" key="7">
    <source>
        <dbReference type="Pfam" id="PF00557"/>
    </source>
</evidence>
<dbReference type="Pfam" id="PF16188">
    <property type="entry name" value="Peptidase_M24_C"/>
    <property type="match status" value="1"/>
</dbReference>
<dbReference type="SUPFAM" id="SSF53092">
    <property type="entry name" value="Creatinase/prolidase N-terminal domain"/>
    <property type="match status" value="1"/>
</dbReference>
<sequence length="613" mass="68322">MGADKFSAVDTTARLAKLRELFKQDKYKLNAYIIPSEDAHQSEYIAPCDARRAFISGFTGSAGLAIVIEDKAALFTDGRYFLQASQQLDQNWTLMKQGLPDVPTWQEYLVKNLPENLRIGVDPKLITIADAKTLAKSFEKVGSTLVPTETNLVDIVWGNERPPTPKNQVFVLEEKYAGRSSSEKVKSLREELEKKNYYGFAVSGLDEIAWLFNLRGSDIPYNPVFFSYALVTKTSIKLYISPEKLTQNVREHLGNEVEVSPYDTIFDDLKNLRTSLKEDKQNLLISSRASLALANAVGDNVEDARSPITDAKAIKNEIELEGMRQCHLRDAAAVIQYFAWLEEELAAGKTINEVEGADVLEKLRAEKTDYVGLSFDTISASGPNGAIIHYQPKLETCAVINPKLLYLCDSGGQYKDGTTDITRTVHFGTPTEGERRAFTRVLQGHIAIDCVVFPKGTTGFTLDVLARTPSWQDGLDYRHGTGHGVGSFLNVHEGPHGIGTRIAFNDAPLQSGMTVTNEPGYYEDNNFGIRIENVLLVRDANPPNNFGDRGYLKFEHVTMVPIQTKLIEKSLLAPSEVEWVNKYNKECLDKVGPLLKEGSKALQWLQRETAEIK</sequence>
<proteinExistence type="inferred from homology"/>
<dbReference type="GO" id="GO:0005737">
    <property type="term" value="C:cytoplasm"/>
    <property type="evidence" value="ECO:0007669"/>
    <property type="project" value="UniProtKB-ARBA"/>
</dbReference>
<dbReference type="Pfam" id="PF00557">
    <property type="entry name" value="Peptidase_M24"/>
    <property type="match status" value="1"/>
</dbReference>
<keyword evidence="11" id="KW-1185">Reference proteome</keyword>
<dbReference type="PANTHER" id="PTHR43763:SF6">
    <property type="entry name" value="XAA-PRO AMINOPEPTIDASE 1"/>
    <property type="match status" value="1"/>
</dbReference>
<dbReference type="InterPro" id="IPR033740">
    <property type="entry name" value="Pept_M24B"/>
</dbReference>
<keyword evidence="4" id="KW-0378">Hydrolase</keyword>
<evidence type="ECO:0000256" key="3">
    <source>
        <dbReference type="ARBA" id="ARBA00022723"/>
    </source>
</evidence>
<dbReference type="InterPro" id="IPR000994">
    <property type="entry name" value="Pept_M24"/>
</dbReference>
<feature type="domain" description="Peptidase M24" evidence="7">
    <location>
        <begin position="321"/>
        <end position="538"/>
    </location>
</feature>
<feature type="domain" description="Creatinase N-terminal" evidence="8">
    <location>
        <begin position="14"/>
        <end position="149"/>
    </location>
</feature>
<reference evidence="10" key="1">
    <citation type="submission" date="2021-06" db="EMBL/GenBank/DDBJ databases">
        <authorList>
            <person name="Kallberg Y."/>
            <person name="Tangrot J."/>
            <person name="Rosling A."/>
        </authorList>
    </citation>
    <scope>NUCLEOTIDE SEQUENCE</scope>
    <source>
        <strain evidence="10">IA702</strain>
    </source>
</reference>
<dbReference type="InterPro" id="IPR032416">
    <property type="entry name" value="Peptidase_M24_C"/>
</dbReference>
<dbReference type="Pfam" id="PF16189">
    <property type="entry name" value="Creatinase_N_2"/>
    <property type="match status" value="1"/>
</dbReference>
<dbReference type="EMBL" id="CAJVPJ010001472">
    <property type="protein sequence ID" value="CAG8592560.1"/>
    <property type="molecule type" value="Genomic_DNA"/>
</dbReference>
<evidence type="ECO:0000313" key="10">
    <source>
        <dbReference type="EMBL" id="CAG8592560.1"/>
    </source>
</evidence>
<dbReference type="Proteomes" id="UP000789572">
    <property type="component" value="Unassembled WGS sequence"/>
</dbReference>
<organism evidence="10 11">
    <name type="scientific">Paraglomus occultum</name>
    <dbReference type="NCBI Taxonomy" id="144539"/>
    <lineage>
        <taxon>Eukaryota</taxon>
        <taxon>Fungi</taxon>
        <taxon>Fungi incertae sedis</taxon>
        <taxon>Mucoromycota</taxon>
        <taxon>Glomeromycotina</taxon>
        <taxon>Glomeromycetes</taxon>
        <taxon>Paraglomerales</taxon>
        <taxon>Paraglomeraceae</taxon>
        <taxon>Paraglomus</taxon>
    </lineage>
</organism>
<evidence type="ECO:0000256" key="6">
    <source>
        <dbReference type="RuleBase" id="RU000590"/>
    </source>
</evidence>
<evidence type="ECO:0000259" key="9">
    <source>
        <dbReference type="Pfam" id="PF16188"/>
    </source>
</evidence>
<dbReference type="Gene3D" id="3.40.350.10">
    <property type="entry name" value="Creatinase/prolidase N-terminal domain"/>
    <property type="match status" value="2"/>
</dbReference>
<keyword evidence="3 6" id="KW-0479">Metal-binding</keyword>
<comment type="similarity">
    <text evidence="2 6">Belongs to the peptidase M24B family.</text>
</comment>
<dbReference type="OrthoDB" id="9995434at2759"/>
<name>A0A9N9C9R4_9GLOM</name>
<dbReference type="AlphaFoldDB" id="A0A9N9C9R4"/>
<dbReference type="InterPro" id="IPR050422">
    <property type="entry name" value="X-Pro_aminopeptidase_P"/>
</dbReference>
<dbReference type="InterPro" id="IPR000587">
    <property type="entry name" value="Creatinase_N"/>
</dbReference>
<comment type="caution">
    <text evidence="10">The sequence shown here is derived from an EMBL/GenBank/DDBJ whole genome shotgun (WGS) entry which is preliminary data.</text>
</comment>
<dbReference type="GO" id="GO:0070006">
    <property type="term" value="F:metalloaminopeptidase activity"/>
    <property type="evidence" value="ECO:0007669"/>
    <property type="project" value="InterPro"/>
</dbReference>
<dbReference type="CDD" id="cd01085">
    <property type="entry name" value="APP"/>
    <property type="match status" value="1"/>
</dbReference>
<dbReference type="FunFam" id="3.40.350.10:FF:000003">
    <property type="entry name" value="Xaa-pro aminopeptidase P"/>
    <property type="match status" value="1"/>
</dbReference>
<evidence type="ECO:0000259" key="8">
    <source>
        <dbReference type="Pfam" id="PF01321"/>
    </source>
</evidence>
<dbReference type="InterPro" id="IPR001131">
    <property type="entry name" value="Peptidase_M24B_aminopep-P_CS"/>
</dbReference>
<dbReference type="InterPro" id="IPR029149">
    <property type="entry name" value="Creatin/AminoP/Spt16_N"/>
</dbReference>
<dbReference type="Gene3D" id="3.90.230.10">
    <property type="entry name" value="Creatinase/methionine aminopeptidase superfamily"/>
    <property type="match status" value="1"/>
</dbReference>
<evidence type="ECO:0000256" key="4">
    <source>
        <dbReference type="ARBA" id="ARBA00022801"/>
    </source>
</evidence>
<feature type="domain" description="Peptidase M24 C-terminal" evidence="9">
    <location>
        <begin position="550"/>
        <end position="612"/>
    </location>
</feature>
<gene>
    <name evidence="10" type="ORF">POCULU_LOCUS7051</name>
</gene>
<accession>A0A9N9C9R4</accession>
<evidence type="ECO:0000256" key="1">
    <source>
        <dbReference type="ARBA" id="ARBA00001936"/>
    </source>
</evidence>
<dbReference type="PROSITE" id="PS00491">
    <property type="entry name" value="PROLINE_PEPTIDASE"/>
    <property type="match status" value="1"/>
</dbReference>
<dbReference type="SUPFAM" id="SSF55920">
    <property type="entry name" value="Creatinase/aminopeptidase"/>
    <property type="match status" value="1"/>
</dbReference>
<dbReference type="PANTHER" id="PTHR43763">
    <property type="entry name" value="XAA-PRO AMINOPEPTIDASE 1"/>
    <property type="match status" value="1"/>
</dbReference>
<protein>
    <submittedName>
        <fullName evidence="10">5981_t:CDS:1</fullName>
    </submittedName>
</protein>
<comment type="cofactor">
    <cofactor evidence="1">
        <name>Mn(2+)</name>
        <dbReference type="ChEBI" id="CHEBI:29035"/>
    </cofactor>
</comment>
<keyword evidence="5" id="KW-0464">Manganese</keyword>